<organism evidence="1 2">
    <name type="scientific">Burkholderia cenocepacia</name>
    <dbReference type="NCBI Taxonomy" id="95486"/>
    <lineage>
        <taxon>Bacteria</taxon>
        <taxon>Pseudomonadati</taxon>
        <taxon>Pseudomonadota</taxon>
        <taxon>Betaproteobacteria</taxon>
        <taxon>Burkholderiales</taxon>
        <taxon>Burkholderiaceae</taxon>
        <taxon>Burkholderia</taxon>
        <taxon>Burkholderia cepacia complex</taxon>
    </lineage>
</organism>
<gene>
    <name evidence="1" type="ORF">D5R55_34270</name>
</gene>
<sequence>MAFFFVEPRQEPHVDLLDGVAHVCVSRVSLEGREAPAAIAGSIRFDATKRAIDQVFTRLKV</sequence>
<protein>
    <submittedName>
        <fullName evidence="1">Uncharacterized protein</fullName>
    </submittedName>
</protein>
<dbReference type="Proteomes" id="UP000277191">
    <property type="component" value="Chromosome 3"/>
</dbReference>
<dbReference type="EMBL" id="CP034547">
    <property type="protein sequence ID" value="AZQ55875.1"/>
    <property type="molecule type" value="Genomic_DNA"/>
</dbReference>
<evidence type="ECO:0000313" key="2">
    <source>
        <dbReference type="Proteomes" id="UP000277191"/>
    </source>
</evidence>
<reference evidence="1 2" key="1">
    <citation type="submission" date="2018-12" db="EMBL/GenBank/DDBJ databases">
        <title>Cadmium resistance mechanism in endophytic bacteria Burkholderia cenocepacia YG-3.</title>
        <authorList>
            <person name="Zhang X."/>
            <person name="Wang X."/>
            <person name="Zhu Y."/>
        </authorList>
    </citation>
    <scope>NUCLEOTIDE SEQUENCE [LARGE SCALE GENOMIC DNA]</scope>
    <source>
        <strain evidence="1 2">YG-3</strain>
    </source>
</reference>
<proteinExistence type="predicted"/>
<dbReference type="AlphaFoldDB" id="A0A3S9NJM9"/>
<accession>A0A3S9NJM9</accession>
<name>A0A3S9NJM9_9BURK</name>
<evidence type="ECO:0000313" key="1">
    <source>
        <dbReference type="EMBL" id="AZQ55875.1"/>
    </source>
</evidence>